<gene>
    <name evidence="2" type="ORF">NC653_016323</name>
</gene>
<evidence type="ECO:0000313" key="3">
    <source>
        <dbReference type="Proteomes" id="UP001164929"/>
    </source>
</evidence>
<dbReference type="EMBL" id="JAQIZT010000006">
    <property type="protein sequence ID" value="KAJ6993158.1"/>
    <property type="molecule type" value="Genomic_DNA"/>
</dbReference>
<dbReference type="Proteomes" id="UP001164929">
    <property type="component" value="Chromosome 6"/>
</dbReference>
<evidence type="ECO:0000256" key="1">
    <source>
        <dbReference type="SAM" id="MobiDB-lite"/>
    </source>
</evidence>
<sequence length="159" mass="18750">MFNRLNSVEVEGQESLQIRLERCCLSQFLYFSFLFKSITQHKHKQHSSFFFQSLHRPSSLLSLYLFLVSIKSKKCFIHSSRYALFNTFLSMVKPYSSLQAMPNGYPNDAQWNSRSQRHPPHPPHQSNPQPGNYNHNHMIFLLIFLVCINEYTKCYQLIG</sequence>
<protein>
    <submittedName>
        <fullName evidence="2">Uncharacterized protein</fullName>
    </submittedName>
</protein>
<accession>A0AAD6QMF3</accession>
<evidence type="ECO:0000313" key="2">
    <source>
        <dbReference type="EMBL" id="KAJ6993158.1"/>
    </source>
</evidence>
<keyword evidence="3" id="KW-1185">Reference proteome</keyword>
<reference evidence="2" key="1">
    <citation type="journal article" date="2023" name="Mol. Ecol. Resour.">
        <title>Chromosome-level genome assembly of a triploid poplar Populus alba 'Berolinensis'.</title>
        <authorList>
            <person name="Chen S."/>
            <person name="Yu Y."/>
            <person name="Wang X."/>
            <person name="Wang S."/>
            <person name="Zhang T."/>
            <person name="Zhou Y."/>
            <person name="He R."/>
            <person name="Meng N."/>
            <person name="Wang Y."/>
            <person name="Liu W."/>
            <person name="Liu Z."/>
            <person name="Liu J."/>
            <person name="Guo Q."/>
            <person name="Huang H."/>
            <person name="Sederoff R.R."/>
            <person name="Wang G."/>
            <person name="Qu G."/>
            <person name="Chen S."/>
        </authorList>
    </citation>
    <scope>NUCLEOTIDE SEQUENCE</scope>
    <source>
        <strain evidence="2">SC-2020</strain>
    </source>
</reference>
<comment type="caution">
    <text evidence="2">The sequence shown here is derived from an EMBL/GenBank/DDBJ whole genome shotgun (WGS) entry which is preliminary data.</text>
</comment>
<name>A0AAD6QMF3_9ROSI</name>
<proteinExistence type="predicted"/>
<dbReference type="AlphaFoldDB" id="A0AAD6QMF3"/>
<feature type="region of interest" description="Disordered" evidence="1">
    <location>
        <begin position="109"/>
        <end position="129"/>
    </location>
</feature>
<organism evidence="2 3">
    <name type="scientific">Populus alba x Populus x berolinensis</name>
    <dbReference type="NCBI Taxonomy" id="444605"/>
    <lineage>
        <taxon>Eukaryota</taxon>
        <taxon>Viridiplantae</taxon>
        <taxon>Streptophyta</taxon>
        <taxon>Embryophyta</taxon>
        <taxon>Tracheophyta</taxon>
        <taxon>Spermatophyta</taxon>
        <taxon>Magnoliopsida</taxon>
        <taxon>eudicotyledons</taxon>
        <taxon>Gunneridae</taxon>
        <taxon>Pentapetalae</taxon>
        <taxon>rosids</taxon>
        <taxon>fabids</taxon>
        <taxon>Malpighiales</taxon>
        <taxon>Salicaceae</taxon>
        <taxon>Saliceae</taxon>
        <taxon>Populus</taxon>
    </lineage>
</organism>